<feature type="transmembrane region" description="Helical" evidence="5">
    <location>
        <begin position="360"/>
        <end position="381"/>
    </location>
</feature>
<dbReference type="Proteomes" id="UP001331761">
    <property type="component" value="Unassembled WGS sequence"/>
</dbReference>
<feature type="transmembrane region" description="Helical" evidence="5">
    <location>
        <begin position="334"/>
        <end position="354"/>
    </location>
</feature>
<evidence type="ECO:0000256" key="4">
    <source>
        <dbReference type="ARBA" id="ARBA00023136"/>
    </source>
</evidence>
<dbReference type="PANTHER" id="PTHR23503:SF34">
    <property type="entry name" value="MAJOR FACILITATOR SUPERFAMILY (MFS) PROFILE DOMAIN-CONTAINING PROTEIN"/>
    <property type="match status" value="1"/>
</dbReference>
<feature type="transmembrane region" description="Helical" evidence="5">
    <location>
        <begin position="197"/>
        <end position="216"/>
    </location>
</feature>
<dbReference type="InterPro" id="IPR036259">
    <property type="entry name" value="MFS_trans_sf"/>
</dbReference>
<dbReference type="EMBL" id="WIXE01000304">
    <property type="protein sequence ID" value="KAK5986705.1"/>
    <property type="molecule type" value="Genomic_DNA"/>
</dbReference>
<proteinExistence type="predicted"/>
<accession>A0AAN8G622</accession>
<reference evidence="6 7" key="1">
    <citation type="submission" date="2019-10" db="EMBL/GenBank/DDBJ databases">
        <title>Assembly and Annotation for the nematode Trichostrongylus colubriformis.</title>
        <authorList>
            <person name="Martin J."/>
        </authorList>
    </citation>
    <scope>NUCLEOTIDE SEQUENCE [LARGE SCALE GENOMIC DNA]</scope>
    <source>
        <strain evidence="6">G859</strain>
        <tissue evidence="6">Whole worm</tissue>
    </source>
</reference>
<evidence type="ECO:0000256" key="3">
    <source>
        <dbReference type="ARBA" id="ARBA00022989"/>
    </source>
</evidence>
<dbReference type="Pfam" id="PF00083">
    <property type="entry name" value="Sugar_tr"/>
    <property type="match status" value="1"/>
</dbReference>
<keyword evidence="2 5" id="KW-0812">Transmembrane</keyword>
<sequence>MNNQGVVTTKIITDGTCNAQKFCTFLEELVAQMNGRDDMDGAWLIMDNARIHKTTELRDILDGIVPVEVSISLLLHAQPGGFASVALHLGDVLASLLMYWMCLPTVLGSNSNWPIVPGIAFVLCLLMYVFTVSIPDSPKWLVRNGEKVRAAEALRFYHGTEEDPDKVMTSLCLETQLTSTKSLTIKEAWHDEAIKEAMKVIMVLQLMFISASPIPLERMYSVVIHTSVGLTVEQSLMLSWLSTLVVTPLTFLSTIAIDRFGRRPVVFVAATIIFCKILIMFSARLLVFFISPSWITMLMATVNEFASDLISCTGAGAVASLLIAELVPPAARVAVAQVLLFVPLVSTLPTMTAFPVVNALFAPAIYIPMLICQPFLVGYLIKNLPETKIRPVYEIVHNFEEEVRSRANTRHSISERTPLLKSRSGSIRSANGVPIVV</sequence>
<dbReference type="PANTHER" id="PTHR23503">
    <property type="entry name" value="SOLUTE CARRIER FAMILY 2"/>
    <property type="match status" value="1"/>
</dbReference>
<evidence type="ECO:0000256" key="1">
    <source>
        <dbReference type="ARBA" id="ARBA00004370"/>
    </source>
</evidence>
<dbReference type="AlphaFoldDB" id="A0AAN8G622"/>
<keyword evidence="7" id="KW-1185">Reference proteome</keyword>
<comment type="subcellular location">
    <subcellularLocation>
        <location evidence="1">Membrane</location>
    </subcellularLocation>
</comment>
<comment type="caution">
    <text evidence="6">The sequence shown here is derived from an EMBL/GenBank/DDBJ whole genome shotgun (WGS) entry which is preliminary data.</text>
</comment>
<name>A0AAN8G622_TRICO</name>
<dbReference type="InterPro" id="IPR045263">
    <property type="entry name" value="GLUT"/>
</dbReference>
<feature type="transmembrane region" description="Helical" evidence="5">
    <location>
        <begin position="113"/>
        <end position="134"/>
    </location>
</feature>
<feature type="transmembrane region" description="Helical" evidence="5">
    <location>
        <begin position="81"/>
        <end position="101"/>
    </location>
</feature>
<gene>
    <name evidence="6" type="ORF">GCK32_004342</name>
</gene>
<dbReference type="GO" id="GO:0015149">
    <property type="term" value="F:hexose transmembrane transporter activity"/>
    <property type="evidence" value="ECO:0007669"/>
    <property type="project" value="TreeGrafter"/>
</dbReference>
<dbReference type="SUPFAM" id="SSF103473">
    <property type="entry name" value="MFS general substrate transporter"/>
    <property type="match status" value="1"/>
</dbReference>
<dbReference type="GO" id="GO:0016020">
    <property type="term" value="C:membrane"/>
    <property type="evidence" value="ECO:0007669"/>
    <property type="project" value="UniProtKB-SubCell"/>
</dbReference>
<dbReference type="Gene3D" id="1.20.1250.20">
    <property type="entry name" value="MFS general substrate transporter like domains"/>
    <property type="match status" value="1"/>
</dbReference>
<organism evidence="6 7">
    <name type="scientific">Trichostrongylus colubriformis</name>
    <name type="common">Black scour worm</name>
    <dbReference type="NCBI Taxonomy" id="6319"/>
    <lineage>
        <taxon>Eukaryota</taxon>
        <taxon>Metazoa</taxon>
        <taxon>Ecdysozoa</taxon>
        <taxon>Nematoda</taxon>
        <taxon>Chromadorea</taxon>
        <taxon>Rhabditida</taxon>
        <taxon>Rhabditina</taxon>
        <taxon>Rhabditomorpha</taxon>
        <taxon>Strongyloidea</taxon>
        <taxon>Trichostrongylidae</taxon>
        <taxon>Trichostrongylus</taxon>
    </lineage>
</organism>
<feature type="transmembrane region" description="Helical" evidence="5">
    <location>
        <begin position="305"/>
        <end position="327"/>
    </location>
</feature>
<evidence type="ECO:0000313" key="6">
    <source>
        <dbReference type="EMBL" id="KAK5986705.1"/>
    </source>
</evidence>
<dbReference type="InterPro" id="IPR005828">
    <property type="entry name" value="MFS_sugar_transport-like"/>
</dbReference>
<evidence type="ECO:0000256" key="5">
    <source>
        <dbReference type="SAM" id="Phobius"/>
    </source>
</evidence>
<feature type="transmembrane region" description="Helical" evidence="5">
    <location>
        <begin position="236"/>
        <end position="257"/>
    </location>
</feature>
<feature type="transmembrane region" description="Helical" evidence="5">
    <location>
        <begin position="264"/>
        <end position="290"/>
    </location>
</feature>
<keyword evidence="3 5" id="KW-1133">Transmembrane helix</keyword>
<keyword evidence="4 5" id="KW-0472">Membrane</keyword>
<evidence type="ECO:0000256" key="2">
    <source>
        <dbReference type="ARBA" id="ARBA00022692"/>
    </source>
</evidence>
<protein>
    <submittedName>
        <fullName evidence="6">MFS domain-containing protein</fullName>
    </submittedName>
</protein>
<evidence type="ECO:0000313" key="7">
    <source>
        <dbReference type="Proteomes" id="UP001331761"/>
    </source>
</evidence>